<dbReference type="EMBL" id="CM031818">
    <property type="protein sequence ID" value="KAG6639319.1"/>
    <property type="molecule type" value="Genomic_DNA"/>
</dbReference>
<proteinExistence type="predicted"/>
<protein>
    <submittedName>
        <fullName evidence="1">Uncharacterized protein</fullName>
    </submittedName>
</protein>
<reference evidence="1" key="1">
    <citation type="submission" date="2020-12" db="EMBL/GenBank/DDBJ databases">
        <title>WGS assembly of Carya illinoinensis cv. Pawnee.</title>
        <authorList>
            <person name="Platts A."/>
            <person name="Shu S."/>
            <person name="Wright S."/>
            <person name="Barry K."/>
            <person name="Edger P."/>
            <person name="Pires J.C."/>
            <person name="Schmutz J."/>
        </authorList>
    </citation>
    <scope>NUCLEOTIDE SEQUENCE</scope>
    <source>
        <tissue evidence="1">Leaf</tissue>
    </source>
</reference>
<keyword evidence="2" id="KW-1185">Reference proteome</keyword>
<organism evidence="1 2">
    <name type="scientific">Carya illinoinensis</name>
    <name type="common">Pecan</name>
    <dbReference type="NCBI Taxonomy" id="32201"/>
    <lineage>
        <taxon>Eukaryota</taxon>
        <taxon>Viridiplantae</taxon>
        <taxon>Streptophyta</taxon>
        <taxon>Embryophyta</taxon>
        <taxon>Tracheophyta</taxon>
        <taxon>Spermatophyta</taxon>
        <taxon>Magnoliopsida</taxon>
        <taxon>eudicotyledons</taxon>
        <taxon>Gunneridae</taxon>
        <taxon>Pentapetalae</taxon>
        <taxon>rosids</taxon>
        <taxon>fabids</taxon>
        <taxon>Fagales</taxon>
        <taxon>Juglandaceae</taxon>
        <taxon>Carya</taxon>
    </lineage>
</organism>
<evidence type="ECO:0000313" key="2">
    <source>
        <dbReference type="Proteomes" id="UP000811609"/>
    </source>
</evidence>
<gene>
    <name evidence="1" type="ORF">CIPAW_10G090900</name>
</gene>
<dbReference type="Proteomes" id="UP000811609">
    <property type="component" value="Chromosome 10"/>
</dbReference>
<accession>A0A8T1P607</accession>
<sequence>MATLFQGVSAATAFSTSKFLDSSKFQLPSRRSLSERNASFLVVRSDGRVVPRSNARGRRAVQLITNAVANPLSAPTHYIFF</sequence>
<dbReference type="AlphaFoldDB" id="A0A8T1P607"/>
<name>A0A8T1P607_CARIL</name>
<comment type="caution">
    <text evidence="1">The sequence shown here is derived from an EMBL/GenBank/DDBJ whole genome shotgun (WGS) entry which is preliminary data.</text>
</comment>
<evidence type="ECO:0000313" key="1">
    <source>
        <dbReference type="EMBL" id="KAG6639319.1"/>
    </source>
</evidence>